<gene>
    <name evidence="1" type="ORF">HYS17_10945</name>
</gene>
<name>A0A7T5UGL1_9BACT</name>
<dbReference type="Pfam" id="PF06258">
    <property type="entry name" value="Mito_fiss_Elm1"/>
    <property type="match status" value="1"/>
</dbReference>
<sequence>MSYKNSLVMAYIGEDTPHRGDSKAAIGLSKLVAEILNGRYIYVDADMLEKSFPGIGTLKDRLLALYAREGYPDIVIGPQEPYLPEDLSLHSPLMITGINERISERSRTRQAKKLVSHHLTRADLKREADLFRQHYPDIQGPLTGIFLADDLWEIEIIRYADKLRDIGSRYPEMTFFICPSRRSDSSPDRLKFEIEHESSFWRKIEKSGSPLESLKTAFREATHYSGKSHDKIRVMGTSWEEALSGYNPYIGLLGAADHLVVSGGSLSIVSEALFTGKNIYLMNEKYDYTALEKEGYVQDLLELSSRRKFPTREMPPLDVTREVAQSIVDEHLSRNSPVPSLAA</sequence>
<evidence type="ECO:0000313" key="2">
    <source>
        <dbReference type="Proteomes" id="UP000595362"/>
    </source>
</evidence>
<proteinExistence type="predicted"/>
<reference evidence="1 2" key="1">
    <citation type="submission" date="2020-07" db="EMBL/GenBank/DDBJ databases">
        <title>Huge and variable diversity of episymbiotic CPR bacteria and DPANN archaea in groundwater ecosystems.</title>
        <authorList>
            <person name="He C.Y."/>
            <person name="Keren R."/>
            <person name="Whittaker M."/>
            <person name="Farag I.F."/>
            <person name="Doudna J."/>
            <person name="Cate J.H.D."/>
            <person name="Banfield J.F."/>
        </authorList>
    </citation>
    <scope>NUCLEOTIDE SEQUENCE [LARGE SCALE GENOMIC DNA]</scope>
    <source>
        <strain evidence="1">NC_groundwater_70_Ag_B-0.1um_54_66</strain>
    </source>
</reference>
<dbReference type="Proteomes" id="UP000595362">
    <property type="component" value="Chromosome"/>
</dbReference>
<dbReference type="EMBL" id="CP066681">
    <property type="protein sequence ID" value="QQG36001.1"/>
    <property type="molecule type" value="Genomic_DNA"/>
</dbReference>
<organism evidence="1 2">
    <name type="scientific">Micavibrio aeruginosavorus</name>
    <dbReference type="NCBI Taxonomy" id="349221"/>
    <lineage>
        <taxon>Bacteria</taxon>
        <taxon>Pseudomonadati</taxon>
        <taxon>Bdellovibrionota</taxon>
        <taxon>Bdellovibrionia</taxon>
        <taxon>Bdellovibrionales</taxon>
        <taxon>Pseudobdellovibrionaceae</taxon>
        <taxon>Micavibrio</taxon>
    </lineage>
</organism>
<dbReference type="AlphaFoldDB" id="A0A7T5UGL1"/>
<protein>
    <submittedName>
        <fullName evidence="1">Mitochondrial fission ELM1 family protein</fullName>
    </submittedName>
</protein>
<dbReference type="InterPro" id="IPR009367">
    <property type="entry name" value="Elm1-like"/>
</dbReference>
<accession>A0A7T5UGL1</accession>
<evidence type="ECO:0000313" key="1">
    <source>
        <dbReference type="EMBL" id="QQG36001.1"/>
    </source>
</evidence>